<dbReference type="CDD" id="cd02509">
    <property type="entry name" value="GDP-M1P_Guanylyltransferase"/>
    <property type="match status" value="1"/>
</dbReference>
<dbReference type="GO" id="GO:0016853">
    <property type="term" value="F:isomerase activity"/>
    <property type="evidence" value="ECO:0007669"/>
    <property type="project" value="UniProtKB-KW"/>
</dbReference>
<dbReference type="InterPro" id="IPR012341">
    <property type="entry name" value="6hp_glycosidase-like_sf"/>
</dbReference>
<organism evidence="4 5">
    <name type="scientific">Phenylobacterium zucineum (strain HLK1)</name>
    <dbReference type="NCBI Taxonomy" id="450851"/>
    <lineage>
        <taxon>Bacteria</taxon>
        <taxon>Pseudomonadati</taxon>
        <taxon>Pseudomonadota</taxon>
        <taxon>Alphaproteobacteria</taxon>
        <taxon>Caulobacterales</taxon>
        <taxon>Caulobacteraceae</taxon>
        <taxon>Phenylobacterium</taxon>
    </lineage>
</organism>
<dbReference type="PANTHER" id="PTHR46390:SF1">
    <property type="entry name" value="MANNOSE-1-PHOSPHATE GUANYLYLTRANSFERASE"/>
    <property type="match status" value="1"/>
</dbReference>
<dbReference type="InterPro" id="IPR029044">
    <property type="entry name" value="Nucleotide-diphossugar_trans"/>
</dbReference>
<dbReference type="GO" id="GO:0009298">
    <property type="term" value="P:GDP-mannose biosynthetic process"/>
    <property type="evidence" value="ECO:0007669"/>
    <property type="project" value="TreeGrafter"/>
</dbReference>
<comment type="similarity">
    <text evidence="1">Belongs to the N-acylglucosamine 2-epimerase family.</text>
</comment>
<evidence type="ECO:0000259" key="3">
    <source>
        <dbReference type="Pfam" id="PF00483"/>
    </source>
</evidence>
<dbReference type="Pfam" id="PF07221">
    <property type="entry name" value="GlcNAc_2-epim"/>
    <property type="match status" value="1"/>
</dbReference>
<evidence type="ECO:0000256" key="2">
    <source>
        <dbReference type="ARBA" id="ARBA00023235"/>
    </source>
</evidence>
<protein>
    <submittedName>
        <fullName evidence="4">Mannose-1-phosphate guanylyltransferase</fullName>
    </submittedName>
</protein>
<dbReference type="InterPro" id="IPR010819">
    <property type="entry name" value="AGE/CE"/>
</dbReference>
<feature type="domain" description="Nucleotidyl transferase" evidence="3">
    <location>
        <begin position="5"/>
        <end position="281"/>
    </location>
</feature>
<dbReference type="EMBL" id="CP000747">
    <property type="protein sequence ID" value="ACG78651.1"/>
    <property type="molecule type" value="Genomic_DNA"/>
</dbReference>
<dbReference type="RefSeq" id="WP_012522792.1">
    <property type="nucleotide sequence ID" value="NC_011144.1"/>
</dbReference>
<dbReference type="AlphaFoldDB" id="B4RF81"/>
<dbReference type="InterPro" id="IPR008928">
    <property type="entry name" value="6-hairpin_glycosidase_sf"/>
</dbReference>
<dbReference type="GO" id="GO:0005975">
    <property type="term" value="P:carbohydrate metabolic process"/>
    <property type="evidence" value="ECO:0007669"/>
    <property type="project" value="InterPro"/>
</dbReference>
<dbReference type="Proteomes" id="UP000001868">
    <property type="component" value="Chromosome"/>
</dbReference>
<reference evidence="4 5" key="1">
    <citation type="journal article" date="2008" name="BMC Genomics">
        <title>Complete genome of Phenylobacterium zucineum - a novel facultative intracellular bacterium isolated from human erythroleukemia cell line K562.</title>
        <authorList>
            <person name="Luo Y."/>
            <person name="Xu X."/>
            <person name="Ding Z."/>
            <person name="Liu Z."/>
            <person name="Zhang B."/>
            <person name="Yan Z."/>
            <person name="Sun J."/>
            <person name="Hu S."/>
            <person name="Hu X."/>
        </authorList>
    </citation>
    <scope>NUCLEOTIDE SEQUENCE [LARGE SCALE GENOMIC DNA]</scope>
    <source>
        <strain evidence="4 5">HLK1</strain>
    </source>
</reference>
<dbReference type="SUPFAM" id="SSF159283">
    <property type="entry name" value="Guanosine diphospho-D-mannose pyrophosphorylase/mannose-6-phosphate isomerase linker domain"/>
    <property type="match status" value="1"/>
</dbReference>
<evidence type="ECO:0000256" key="1">
    <source>
        <dbReference type="ARBA" id="ARBA00008558"/>
    </source>
</evidence>
<dbReference type="PANTHER" id="PTHR46390">
    <property type="entry name" value="MANNOSE-1-PHOSPHATE GUANYLYLTRANSFERASE"/>
    <property type="match status" value="1"/>
</dbReference>
<dbReference type="STRING" id="450851.PHZ_c2241"/>
<dbReference type="Pfam" id="PF00483">
    <property type="entry name" value="NTP_transferase"/>
    <property type="match status" value="1"/>
</dbReference>
<accession>B4RF81</accession>
<dbReference type="eggNOG" id="COG0836">
    <property type="taxonomic scope" value="Bacteria"/>
</dbReference>
<dbReference type="HOGENOM" id="CLU_021512_1_0_5"/>
<dbReference type="KEGG" id="pzu:PHZ_c2241"/>
<gene>
    <name evidence="4" type="primary">manC</name>
    <name evidence="4" type="ordered locus">PHZ_c2241</name>
</gene>
<keyword evidence="2" id="KW-0413">Isomerase</keyword>
<dbReference type="InterPro" id="IPR005835">
    <property type="entry name" value="NTP_transferase_dom"/>
</dbReference>
<dbReference type="Gene3D" id="1.50.10.10">
    <property type="match status" value="1"/>
</dbReference>
<sequence length="718" mass="76281">MAVYPVIMCGGSGTRLWPASRPWRPKQFIPLTGARSSFQETLVRVAPLAEAGPVLVVAGIAHQALIEAQLAEIGGQAVVLLEPEPRDSAAAIAAACAWIEARDPDAVAVIVSADHHIPDADAFRAAVAQTLPAACEGAVVTLGVEPTEPATAYGYIRPGAGAEAVKPVAAFVEKPDAERARAYVADGYLWNSGNFVATARTLMDELGAHAPGVAKAARAGVADLEANGAAWILGRPFRQAPKISIDYAVMEKTARAAVLPVAFEWSDVGAWDAVLAGSDRDADGNSLSGNVQAVGARDLLVRASDDLHVAVVGASNLAVIVEPDVVLVCDLAASQDVKAAAAAAPPGGRGRRFTTLEAAADWYDLWFRTAALPLWSTLGADPVNGGFREALTAEGEAVDPRRRARTQARQVFVFATAAAIGAPGPWLEVAKRGWEFYAARGLRKDGRTVSVLTVDGAPLDETACLYEHAFLLLALSALARAEPGDARWRTEGARARAALEIFRHPAGGFREAGPQPYQANAHMHLFEAALAWEAVEPDGGWGRLADEVADLALERFIDPDSGVLREFFDAGWAPLTGEAGLVEPGHQFEWAWLLERWGRARGAERGLHTARRLYEVGRAGVDASREVAVNALWDDLAVRDGYARLWPQTERLKAAVLLGEEADAISAARGLARYLETPARGAWRDKLRPDGGFVDEPAPATSLYHLTMAVLELTGRAG</sequence>
<keyword evidence="5" id="KW-1185">Reference proteome</keyword>
<keyword evidence="4" id="KW-0548">Nucleotidyltransferase</keyword>
<dbReference type="SUPFAM" id="SSF53448">
    <property type="entry name" value="Nucleotide-diphospho-sugar transferases"/>
    <property type="match status" value="1"/>
</dbReference>
<evidence type="ECO:0000313" key="5">
    <source>
        <dbReference type="Proteomes" id="UP000001868"/>
    </source>
</evidence>
<dbReference type="SUPFAM" id="SSF48208">
    <property type="entry name" value="Six-hairpin glycosidases"/>
    <property type="match status" value="1"/>
</dbReference>
<proteinExistence type="inferred from homology"/>
<dbReference type="Gene3D" id="3.90.550.10">
    <property type="entry name" value="Spore Coat Polysaccharide Biosynthesis Protein SpsA, Chain A"/>
    <property type="match status" value="1"/>
</dbReference>
<dbReference type="InterPro" id="IPR049577">
    <property type="entry name" value="GMPP_N"/>
</dbReference>
<name>B4RF81_PHEZH</name>
<dbReference type="eggNOG" id="COG2942">
    <property type="taxonomic scope" value="Bacteria"/>
</dbReference>
<keyword evidence="4" id="KW-0808">Transferase</keyword>
<dbReference type="GO" id="GO:0004475">
    <property type="term" value="F:mannose-1-phosphate guanylyltransferase (GTP) activity"/>
    <property type="evidence" value="ECO:0007669"/>
    <property type="project" value="InterPro"/>
</dbReference>
<dbReference type="InterPro" id="IPR051161">
    <property type="entry name" value="Mannose-6P_isomerase_type2"/>
</dbReference>
<evidence type="ECO:0000313" key="4">
    <source>
        <dbReference type="EMBL" id="ACG78651.1"/>
    </source>
</evidence>